<evidence type="ECO:0000313" key="2">
    <source>
        <dbReference type="Proteomes" id="UP000092460"/>
    </source>
</evidence>
<reference evidence="1" key="2">
    <citation type="submission" date="2020-05" db="UniProtKB">
        <authorList>
            <consortium name="EnsemblMetazoa"/>
        </authorList>
    </citation>
    <scope>IDENTIFICATION</scope>
    <source>
        <strain evidence="1">IAEA</strain>
    </source>
</reference>
<name>A0A1B0BKH3_9MUSC</name>
<dbReference type="VEuPathDB" id="VectorBase:GPPI033084"/>
<reference evidence="2" key="1">
    <citation type="submission" date="2015-01" db="EMBL/GenBank/DDBJ databases">
        <authorList>
            <person name="Aksoy S."/>
            <person name="Warren W."/>
            <person name="Wilson R.K."/>
        </authorList>
    </citation>
    <scope>NUCLEOTIDE SEQUENCE [LARGE SCALE GENOMIC DNA]</scope>
    <source>
        <strain evidence="2">IAEA</strain>
    </source>
</reference>
<dbReference type="EMBL" id="JXJN01015950">
    <property type="status" value="NOT_ANNOTATED_CDS"/>
    <property type="molecule type" value="Genomic_DNA"/>
</dbReference>
<keyword evidence="2" id="KW-1185">Reference proteome</keyword>
<dbReference type="AlphaFoldDB" id="A0A1B0BKH3"/>
<dbReference type="Proteomes" id="UP000092460">
    <property type="component" value="Unassembled WGS sequence"/>
</dbReference>
<protein>
    <submittedName>
        <fullName evidence="1">Uncharacterized protein</fullName>
    </submittedName>
</protein>
<evidence type="ECO:0000313" key="1">
    <source>
        <dbReference type="EnsemblMetazoa" id="GPPI033084-PA"/>
    </source>
</evidence>
<sequence length="111" mass="12978">MIVFRYDCSRNVAIIKQNTVRYPHGIKESSLSSGQSIEARDGSFPLICRKCRSSVENKRHSHHFQAEQYKRTNDAYFLLVYCSVYAKSFRSFKFRPLDIHSTSLCTQLYTL</sequence>
<accession>A0A1B0BKH3</accession>
<proteinExistence type="predicted"/>
<dbReference type="EnsemblMetazoa" id="GPPI033084-RA">
    <property type="protein sequence ID" value="GPPI033084-PA"/>
    <property type="gene ID" value="GPPI033084"/>
</dbReference>
<organism evidence="1 2">
    <name type="scientific">Glossina palpalis gambiensis</name>
    <dbReference type="NCBI Taxonomy" id="67801"/>
    <lineage>
        <taxon>Eukaryota</taxon>
        <taxon>Metazoa</taxon>
        <taxon>Ecdysozoa</taxon>
        <taxon>Arthropoda</taxon>
        <taxon>Hexapoda</taxon>
        <taxon>Insecta</taxon>
        <taxon>Pterygota</taxon>
        <taxon>Neoptera</taxon>
        <taxon>Endopterygota</taxon>
        <taxon>Diptera</taxon>
        <taxon>Brachycera</taxon>
        <taxon>Muscomorpha</taxon>
        <taxon>Hippoboscoidea</taxon>
        <taxon>Glossinidae</taxon>
        <taxon>Glossina</taxon>
    </lineage>
</organism>